<feature type="region of interest" description="Disordered" evidence="14">
    <location>
        <begin position="1"/>
        <end position="35"/>
    </location>
</feature>
<dbReference type="AlphaFoldDB" id="A0A060T8B4"/>
<evidence type="ECO:0000256" key="6">
    <source>
        <dbReference type="ARBA" id="ARBA00018045"/>
    </source>
</evidence>
<dbReference type="SUPFAM" id="SSF50965">
    <property type="entry name" value="Galactose oxidase, central domain"/>
    <property type="match status" value="1"/>
</dbReference>
<reference evidence="15" key="2">
    <citation type="submission" date="2014-06" db="EMBL/GenBank/DDBJ databases">
        <title>The complete genome of Blastobotrys (Arxula) adeninivorans LS3 - a yeast of biotechnological interest.</title>
        <authorList>
            <person name="Kunze G."/>
            <person name="Gaillardin C."/>
            <person name="Czernicka M."/>
            <person name="Durrens P."/>
            <person name="Martin T."/>
            <person name="Boer E."/>
            <person name="Gabaldon T."/>
            <person name="Cruz J."/>
            <person name="Talla E."/>
            <person name="Marck C."/>
            <person name="Goffeau A."/>
            <person name="Barbe V."/>
            <person name="Baret P."/>
            <person name="Baronian K."/>
            <person name="Beier S."/>
            <person name="Bleykasten C."/>
            <person name="Bode R."/>
            <person name="Casaregola S."/>
            <person name="Despons L."/>
            <person name="Fairhead C."/>
            <person name="Giersberg M."/>
            <person name="Gierski P."/>
            <person name="Hahnel U."/>
            <person name="Hartmann A."/>
            <person name="Jankowska D."/>
            <person name="Jubin C."/>
            <person name="Jung P."/>
            <person name="Lafontaine I."/>
            <person name="Leh-Louis V."/>
            <person name="Lemaire M."/>
            <person name="Marcet-Houben M."/>
            <person name="Mascher M."/>
            <person name="Morel G."/>
            <person name="Richard G.-F."/>
            <person name="Riechen J."/>
            <person name="Sacerdot C."/>
            <person name="Sarkar A."/>
            <person name="Savel G."/>
            <person name="Schacherer J."/>
            <person name="Sherman D."/>
            <person name="Straub M.-L."/>
            <person name="Stein N."/>
            <person name="Thierry A."/>
            <person name="Trautwein-Schult A."/>
            <person name="Westhof E."/>
            <person name="Worch S."/>
            <person name="Dujon B."/>
            <person name="Souciet J.-L."/>
            <person name="Wincker P."/>
            <person name="Scholz U."/>
            <person name="Neuveglise N."/>
        </authorList>
    </citation>
    <scope>NUCLEOTIDE SEQUENCE</scope>
    <source>
        <strain evidence="15">LS3</strain>
    </source>
</reference>
<dbReference type="Gene3D" id="3.40.50.150">
    <property type="entry name" value="Vaccinia Virus protein VP39"/>
    <property type="match status" value="1"/>
</dbReference>
<dbReference type="PANTHER" id="PTHR46529">
    <property type="entry name" value="TRNA WYBUTOSINE-SYNTHESIZING PROTEIN 4"/>
    <property type="match status" value="1"/>
</dbReference>
<evidence type="ECO:0000256" key="11">
    <source>
        <dbReference type="ARBA" id="ARBA00029750"/>
    </source>
</evidence>
<dbReference type="GO" id="GO:0008175">
    <property type="term" value="F:tRNA methyltransferase activity"/>
    <property type="evidence" value="ECO:0007669"/>
    <property type="project" value="TreeGrafter"/>
</dbReference>
<keyword evidence="10" id="KW-0819">tRNA processing</keyword>
<protein>
    <recommendedName>
        <fullName evidence="6">tRNA wybutosine-synthesizing protein 4</fullName>
        <ecNumber evidence="5">2.1.1.290</ecNumber>
        <ecNumber evidence="4">2.3.1.231</ecNumber>
    </recommendedName>
    <alternativeName>
        <fullName evidence="12">tRNA(Phe) (7-(3-amino-3-(methoxycarbonyl)propyl)wyosine(37)-N)-methoxycarbonyltransferase</fullName>
    </alternativeName>
    <alternativeName>
        <fullName evidence="11">tRNA(Phe) (7-(3-amino-3-carboxypropyl)wyosine(37)-O)-methyltransferase</fullName>
    </alternativeName>
</protein>
<dbReference type="InterPro" id="IPR029063">
    <property type="entry name" value="SAM-dependent_MTases_sf"/>
</dbReference>
<evidence type="ECO:0000256" key="3">
    <source>
        <dbReference type="ARBA" id="ARBA00010703"/>
    </source>
</evidence>
<dbReference type="EMBL" id="HG937694">
    <property type="protein sequence ID" value="CDP37365.1"/>
    <property type="molecule type" value="Genomic_DNA"/>
</dbReference>
<evidence type="ECO:0000256" key="1">
    <source>
        <dbReference type="ARBA" id="ARBA00001806"/>
    </source>
</evidence>
<evidence type="ECO:0000313" key="15">
    <source>
        <dbReference type="EMBL" id="CDP37365.1"/>
    </source>
</evidence>
<dbReference type="InterPro" id="IPR011043">
    <property type="entry name" value="Gal_Oxase/kelch_b-propeller"/>
</dbReference>
<comment type="catalytic activity">
    <reaction evidence="1">
        <text>7-[(3S)-3-amino-3-carboxypropyl]wyosine(37) in tRNA(Phe) + S-adenosyl-L-methionine = 7-[(3S)-(3-amino-3-methoxycarbonyl)propyl]wyosine(37) in tRNA(Phe) + S-adenosyl-L-homocysteine</text>
        <dbReference type="Rhea" id="RHEA:36903"/>
        <dbReference type="Rhea" id="RHEA-COMP:10379"/>
        <dbReference type="Rhea" id="RHEA-COMP:11844"/>
        <dbReference type="ChEBI" id="CHEBI:57856"/>
        <dbReference type="ChEBI" id="CHEBI:59789"/>
        <dbReference type="ChEBI" id="CHEBI:73543"/>
        <dbReference type="ChEBI" id="CHEBI:74275"/>
        <dbReference type="EC" id="2.1.1.290"/>
    </reaction>
</comment>
<dbReference type="Gene3D" id="2.120.10.80">
    <property type="entry name" value="Kelch-type beta propeller"/>
    <property type="match status" value="1"/>
</dbReference>
<keyword evidence="7" id="KW-0489">Methyltransferase</keyword>
<evidence type="ECO:0000256" key="8">
    <source>
        <dbReference type="ARBA" id="ARBA00022679"/>
    </source>
</evidence>
<dbReference type="InterPro" id="IPR007213">
    <property type="entry name" value="Ppm1/Ppm2/Tcmp"/>
</dbReference>
<organism evidence="15">
    <name type="scientific">Blastobotrys adeninivorans</name>
    <name type="common">Yeast</name>
    <name type="synonym">Arxula adeninivorans</name>
    <dbReference type="NCBI Taxonomy" id="409370"/>
    <lineage>
        <taxon>Eukaryota</taxon>
        <taxon>Fungi</taxon>
        <taxon>Dikarya</taxon>
        <taxon>Ascomycota</taxon>
        <taxon>Saccharomycotina</taxon>
        <taxon>Dipodascomycetes</taxon>
        <taxon>Dipodascales</taxon>
        <taxon>Trichomonascaceae</taxon>
        <taxon>Blastobotrys</taxon>
    </lineage>
</organism>
<gene>
    <name evidence="15" type="ORF">GNLVRS02_ARAD1D09834g</name>
</gene>
<dbReference type="SMART" id="SM00612">
    <property type="entry name" value="Kelch"/>
    <property type="match status" value="1"/>
</dbReference>
<evidence type="ECO:0000256" key="13">
    <source>
        <dbReference type="ARBA" id="ARBA00049250"/>
    </source>
</evidence>
<evidence type="ECO:0000256" key="4">
    <source>
        <dbReference type="ARBA" id="ARBA00012155"/>
    </source>
</evidence>
<keyword evidence="9" id="KW-0949">S-adenosyl-L-methionine</keyword>
<accession>A0A060T8B4</accession>
<dbReference type="SUPFAM" id="SSF53335">
    <property type="entry name" value="S-adenosyl-L-methionine-dependent methyltransferases"/>
    <property type="match status" value="1"/>
</dbReference>
<keyword evidence="8" id="KW-0808">Transferase</keyword>
<dbReference type="EC" id="2.1.1.290" evidence="5"/>
<feature type="compositionally biased region" description="Basic and acidic residues" evidence="14">
    <location>
        <begin position="1"/>
        <end position="18"/>
    </location>
</feature>
<name>A0A060T8B4_BLAAD</name>
<sequence length="658" mass="74102">MSVKINPKEKPLSRTKENGRHRKKGEVDDDNVMGTNNSSIASKRSVESLYWSKLGLVEFFKYFVPKPQRRSPNINRGYWTRMEAMKQVIEHFTGLPGQRVVVNLGCGFDPYPFQHISQNKDSTVFVDIDYPDLMKKKVETIRKHEELSTIIGPSIESNDQINDPDIIVRTKNYVALCCDLRNIDRFQSLLRKVAQFESAAFLFTAEVSLTYMNQTSADTLIRWIGHNVPNAQFAVLEQILPATGMYPFANRMLAHFDAYGSPLQSVPLYPLLQNQTNRFSTRGWSKVHARDLSQLWTDVEASKREFVASVEDFDEWEDFLIFGQHYFMLHASNYEQLPSIPQRAPIAPPPVSQVSVDFKRFPLSQHRKFAAGCQLDDSTVILHGGAFTGRMNSADFINISGDEISPASLTIQNPDVISSRMCHSLTRLSDGRLLLVGGRQSPRKVLRDCWLLDPKTMAWTQTQDLPEPRYRHSVVALPDGTALLFGGTPSGSCWLRWKDNEWVEVESAGDDIKCRYSSALAWNGTSGFLTGGLDALTEAVYDDAYVLDMSEDNKIIAKKVLQGQLVPRMGAKCQYLDKDTIIVVGGVSNEQILDNQWVVQKISLKETPTIESVALPELVMLSGFEMSVIQGKVIIYGGGNVCYSFGSHWNDIIVISFN</sequence>
<reference evidence="15" key="1">
    <citation type="submission" date="2014-02" db="EMBL/GenBank/DDBJ databases">
        <authorList>
            <person name="Genoscope - CEA"/>
        </authorList>
    </citation>
    <scope>NUCLEOTIDE SEQUENCE</scope>
    <source>
        <strain evidence="15">LS3</strain>
    </source>
</reference>
<dbReference type="EC" id="2.3.1.231" evidence="4"/>
<dbReference type="InterPro" id="IPR015915">
    <property type="entry name" value="Kelch-typ_b-propeller"/>
</dbReference>
<evidence type="ECO:0000256" key="12">
    <source>
        <dbReference type="ARBA" id="ARBA00030847"/>
    </source>
</evidence>
<dbReference type="GO" id="GO:0030488">
    <property type="term" value="P:tRNA methylation"/>
    <property type="evidence" value="ECO:0007669"/>
    <property type="project" value="TreeGrafter"/>
</dbReference>
<evidence type="ECO:0000256" key="2">
    <source>
        <dbReference type="ARBA" id="ARBA00004797"/>
    </source>
</evidence>
<comment type="catalytic activity">
    <reaction evidence="13">
        <text>7-[(3S)-(3-amino-3-methoxycarbonyl)propyl]wyosine(37) in tRNA(Phe) + S-adenosyl-L-methionine + CO2 = wybutosine(37) in tRNA(Phe) + S-adenosyl-L-homocysteine + 2 H(+)</text>
        <dbReference type="Rhea" id="RHEA:37119"/>
        <dbReference type="Rhea" id="RHEA-COMP:11844"/>
        <dbReference type="Rhea" id="RHEA-COMP:11847"/>
        <dbReference type="ChEBI" id="CHEBI:15378"/>
        <dbReference type="ChEBI" id="CHEBI:16526"/>
        <dbReference type="ChEBI" id="CHEBI:57856"/>
        <dbReference type="ChEBI" id="CHEBI:59789"/>
        <dbReference type="ChEBI" id="CHEBI:73544"/>
        <dbReference type="ChEBI" id="CHEBI:74275"/>
        <dbReference type="EC" id="2.3.1.231"/>
    </reaction>
</comment>
<evidence type="ECO:0000256" key="7">
    <source>
        <dbReference type="ARBA" id="ARBA00022603"/>
    </source>
</evidence>
<comment type="pathway">
    <text evidence="2">tRNA modification; wybutosine-tRNA(Phe) biosynthesis.</text>
</comment>
<proteinExistence type="inferred from homology"/>
<evidence type="ECO:0000256" key="10">
    <source>
        <dbReference type="ARBA" id="ARBA00022694"/>
    </source>
</evidence>
<dbReference type="Pfam" id="PF04072">
    <property type="entry name" value="LCM"/>
    <property type="match status" value="1"/>
</dbReference>
<dbReference type="PhylomeDB" id="A0A060T8B4"/>
<comment type="similarity">
    <text evidence="3">Belongs to the methyltransferase superfamily. LCMT family.</text>
</comment>
<dbReference type="Pfam" id="PF13418">
    <property type="entry name" value="Beta-prop_TYW4"/>
    <property type="match status" value="1"/>
</dbReference>
<evidence type="ECO:0000256" key="5">
    <source>
        <dbReference type="ARBA" id="ARBA00012779"/>
    </source>
</evidence>
<dbReference type="GO" id="GO:0031591">
    <property type="term" value="P:wybutosine biosynthetic process"/>
    <property type="evidence" value="ECO:0007669"/>
    <property type="project" value="TreeGrafter"/>
</dbReference>
<dbReference type="InterPro" id="IPR006652">
    <property type="entry name" value="Kelch_1"/>
</dbReference>
<dbReference type="UniPathway" id="UPA00375"/>
<evidence type="ECO:0000256" key="9">
    <source>
        <dbReference type="ARBA" id="ARBA00022691"/>
    </source>
</evidence>
<dbReference type="PANTHER" id="PTHR46529:SF1">
    <property type="entry name" value="TRNA WYBUTOSINE-SYNTHESIZING PROTEIN 4"/>
    <property type="match status" value="1"/>
</dbReference>
<evidence type="ECO:0000256" key="14">
    <source>
        <dbReference type="SAM" id="MobiDB-lite"/>
    </source>
</evidence>